<sequence length="123" mass="13706">MRVPSLLGVISTLPFLFGMAEAGCNEVGHGEGNNPLRCKSYSIPKDIGSKTTVGLQTLSIERTSPPPIFEPIWTYYDFHNIVNYQVNFAVQWWNPVTKAVCLMTQIFQPSTDTPDQTELVGEL</sequence>
<dbReference type="Proteomes" id="UP000805649">
    <property type="component" value="Unassembled WGS sequence"/>
</dbReference>
<dbReference type="EMBL" id="VUJX02000004">
    <property type="protein sequence ID" value="KAL0937122.1"/>
    <property type="molecule type" value="Genomic_DNA"/>
</dbReference>
<organism evidence="1 2">
    <name type="scientific">Colletotrichum truncatum</name>
    <name type="common">Anthracnose fungus</name>
    <name type="synonym">Colletotrichum capsici</name>
    <dbReference type="NCBI Taxonomy" id="5467"/>
    <lineage>
        <taxon>Eukaryota</taxon>
        <taxon>Fungi</taxon>
        <taxon>Dikarya</taxon>
        <taxon>Ascomycota</taxon>
        <taxon>Pezizomycotina</taxon>
        <taxon>Sordariomycetes</taxon>
        <taxon>Hypocreomycetidae</taxon>
        <taxon>Glomerellales</taxon>
        <taxon>Glomerellaceae</taxon>
        <taxon>Colletotrichum</taxon>
        <taxon>Colletotrichum truncatum species complex</taxon>
    </lineage>
</organism>
<gene>
    <name evidence="1" type="ORF">CTRU02_206853</name>
</gene>
<accession>A0ACC3YZ01</accession>
<reference evidence="1 2" key="1">
    <citation type="journal article" date="2020" name="Phytopathology">
        <title>Genome Sequence Resources of Colletotrichum truncatum, C. plurivorum, C. musicola, and C. sojae: Four Species Pathogenic to Soybean (Glycine max).</title>
        <authorList>
            <person name="Rogerio F."/>
            <person name="Boufleur T.R."/>
            <person name="Ciampi-Guillardi M."/>
            <person name="Sukno S.A."/>
            <person name="Thon M.R."/>
            <person name="Massola Junior N.S."/>
            <person name="Baroncelli R."/>
        </authorList>
    </citation>
    <scope>NUCLEOTIDE SEQUENCE [LARGE SCALE GENOMIC DNA]</scope>
    <source>
        <strain evidence="1 2">CMES1059</strain>
    </source>
</reference>
<name>A0ACC3YZ01_COLTU</name>
<comment type="caution">
    <text evidence="1">The sequence shown here is derived from an EMBL/GenBank/DDBJ whole genome shotgun (WGS) entry which is preliminary data.</text>
</comment>
<evidence type="ECO:0000313" key="2">
    <source>
        <dbReference type="Proteomes" id="UP000805649"/>
    </source>
</evidence>
<protein>
    <submittedName>
        <fullName evidence="1">Uncharacterized protein</fullName>
    </submittedName>
</protein>
<proteinExistence type="predicted"/>
<keyword evidence="2" id="KW-1185">Reference proteome</keyword>
<evidence type="ECO:0000313" key="1">
    <source>
        <dbReference type="EMBL" id="KAL0937122.1"/>
    </source>
</evidence>